<protein>
    <submittedName>
        <fullName evidence="2">Uncharacterized protein</fullName>
    </submittedName>
</protein>
<sequence length="44" mass="5150">MLGSLKCQFVFHILTMSFFMISSSCKKYTNLNSCKRQARRSRVT</sequence>
<evidence type="ECO:0000313" key="2">
    <source>
        <dbReference type="EMBL" id="MBX61231.1"/>
    </source>
</evidence>
<evidence type="ECO:0000256" key="1">
    <source>
        <dbReference type="SAM" id="SignalP"/>
    </source>
</evidence>
<accession>A0A2P2Q2L9</accession>
<feature type="signal peptide" evidence="1">
    <location>
        <begin position="1"/>
        <end position="25"/>
    </location>
</feature>
<proteinExistence type="predicted"/>
<keyword evidence="1" id="KW-0732">Signal</keyword>
<dbReference type="AlphaFoldDB" id="A0A2P2Q2L9"/>
<dbReference type="EMBL" id="GGEC01080747">
    <property type="protein sequence ID" value="MBX61231.1"/>
    <property type="molecule type" value="Transcribed_RNA"/>
</dbReference>
<organism evidence="2">
    <name type="scientific">Rhizophora mucronata</name>
    <name type="common">Asiatic mangrove</name>
    <dbReference type="NCBI Taxonomy" id="61149"/>
    <lineage>
        <taxon>Eukaryota</taxon>
        <taxon>Viridiplantae</taxon>
        <taxon>Streptophyta</taxon>
        <taxon>Embryophyta</taxon>
        <taxon>Tracheophyta</taxon>
        <taxon>Spermatophyta</taxon>
        <taxon>Magnoliopsida</taxon>
        <taxon>eudicotyledons</taxon>
        <taxon>Gunneridae</taxon>
        <taxon>Pentapetalae</taxon>
        <taxon>rosids</taxon>
        <taxon>fabids</taxon>
        <taxon>Malpighiales</taxon>
        <taxon>Rhizophoraceae</taxon>
        <taxon>Rhizophora</taxon>
    </lineage>
</organism>
<reference evidence="2" key="1">
    <citation type="submission" date="2018-02" db="EMBL/GenBank/DDBJ databases">
        <title>Rhizophora mucronata_Transcriptome.</title>
        <authorList>
            <person name="Meera S.P."/>
            <person name="Sreeshan A."/>
            <person name="Augustine A."/>
        </authorList>
    </citation>
    <scope>NUCLEOTIDE SEQUENCE</scope>
    <source>
        <tissue evidence="2">Leaf</tissue>
    </source>
</reference>
<name>A0A2P2Q2L9_RHIMU</name>
<dbReference type="PROSITE" id="PS51257">
    <property type="entry name" value="PROKAR_LIPOPROTEIN"/>
    <property type="match status" value="1"/>
</dbReference>
<feature type="chain" id="PRO_5015154005" evidence="1">
    <location>
        <begin position="26"/>
        <end position="44"/>
    </location>
</feature>